<dbReference type="Proteomes" id="UP001621964">
    <property type="component" value="Unassembled WGS sequence"/>
</dbReference>
<gene>
    <name evidence="1" type="ORF">ACI43T_11895</name>
</gene>
<keyword evidence="2" id="KW-1185">Reference proteome</keyword>
<dbReference type="EMBL" id="JBJGEB010000029">
    <property type="protein sequence ID" value="MFK7643174.1"/>
    <property type="molecule type" value="Genomic_DNA"/>
</dbReference>
<evidence type="ECO:0000313" key="1">
    <source>
        <dbReference type="EMBL" id="MFK7643174.1"/>
    </source>
</evidence>
<dbReference type="RefSeq" id="WP_405387314.1">
    <property type="nucleotide sequence ID" value="NZ_JBJGEB010000029.1"/>
</dbReference>
<accession>A0ABW8Q6K9</accession>
<reference evidence="1 2" key="1">
    <citation type="submission" date="2024-11" db="EMBL/GenBank/DDBJ databases">
        <authorList>
            <person name="Mikucki A.G."/>
            <person name="Kahler C.M."/>
        </authorList>
    </citation>
    <scope>NUCLEOTIDE SEQUENCE [LARGE SCALE GENOMIC DNA]</scope>
    <source>
        <strain evidence="1 2">EXNM717</strain>
    </source>
</reference>
<evidence type="ECO:0000313" key="2">
    <source>
        <dbReference type="Proteomes" id="UP001621964"/>
    </source>
</evidence>
<protein>
    <submittedName>
        <fullName evidence="1">Uncharacterized protein</fullName>
    </submittedName>
</protein>
<comment type="caution">
    <text evidence="1">The sequence shown here is derived from an EMBL/GenBank/DDBJ whole genome shotgun (WGS) entry which is preliminary data.</text>
</comment>
<sequence>MKDIRKLSCSEIDILGNDEIIQCLFRLNGNDLKEALEYLSTNISSNKIPYIIDEHSFLFIDDMFNNLKFINNKGFFSWIVNLENSDLDFSKISHKDRYNLISKIIKNIGFYEEYAACEVGRFIIRCLLINKHERMGFFQDIKNNYMKIKNTKYLDIIHFALLDYCSNEELNEIEKKEINTTILAITHIDI</sequence>
<name>A0ABW8Q6K9_9NEIS</name>
<organism evidence="1 2">
    <name type="scientific">Neisseria oralis</name>
    <dbReference type="NCBI Taxonomy" id="1107316"/>
    <lineage>
        <taxon>Bacteria</taxon>
        <taxon>Pseudomonadati</taxon>
        <taxon>Pseudomonadota</taxon>
        <taxon>Betaproteobacteria</taxon>
        <taxon>Neisseriales</taxon>
        <taxon>Neisseriaceae</taxon>
        <taxon>Neisseria</taxon>
    </lineage>
</organism>
<proteinExistence type="predicted"/>